<gene>
    <name evidence="2" type="ORF">O3P16_16415</name>
</gene>
<protein>
    <submittedName>
        <fullName evidence="2">SUMF1/EgtB/PvdO family nonheme iron enzyme</fullName>
    </submittedName>
</protein>
<dbReference type="SUPFAM" id="SSF56436">
    <property type="entry name" value="C-type lectin-like"/>
    <property type="match status" value="1"/>
</dbReference>
<evidence type="ECO:0000313" key="2">
    <source>
        <dbReference type="EMBL" id="MDA3616398.1"/>
    </source>
</evidence>
<reference evidence="2 3" key="1">
    <citation type="submission" date="2022-12" db="EMBL/GenBank/DDBJ databases">
        <title>Chitinophagaceae gen. sp. nov., a new member of the family Chitinophagaceae, isolated from soil in a chemical factory.</title>
        <authorList>
            <person name="Ke Z."/>
        </authorList>
    </citation>
    <scope>NUCLEOTIDE SEQUENCE [LARGE SCALE GENOMIC DNA]</scope>
    <source>
        <strain evidence="2 3">LY-5</strain>
    </source>
</reference>
<dbReference type="InterPro" id="IPR042095">
    <property type="entry name" value="SUMF_sf"/>
</dbReference>
<accession>A0ABT4UNJ5</accession>
<dbReference type="EMBL" id="JAQGEF010000029">
    <property type="protein sequence ID" value="MDA3616398.1"/>
    <property type="molecule type" value="Genomic_DNA"/>
</dbReference>
<evidence type="ECO:0000259" key="1">
    <source>
        <dbReference type="Pfam" id="PF03781"/>
    </source>
</evidence>
<evidence type="ECO:0000313" key="3">
    <source>
        <dbReference type="Proteomes" id="UP001210231"/>
    </source>
</evidence>
<dbReference type="InterPro" id="IPR005532">
    <property type="entry name" value="SUMF_dom"/>
</dbReference>
<sequence>MKSIQIKNTDLKFHQLPKGELSYRVDWDLKPHRNQFIKRGKSLIHLNVKQDVWMSETLVPQSLWETVMDFNPSKFRGNNKPVDSVSYNEVNDFIEKLNGITGHQFRLPTETEFLYACVMSDIEGLSMDIDDRAWYEKNSKNQTQEVGIKYWGALPFSDLPGNLYQFVNADLTKVQNGFCMYKGACWATQGLWIDKDYFMLIRQEKRDHTVGFRLVLNH</sequence>
<dbReference type="InterPro" id="IPR016187">
    <property type="entry name" value="CTDL_fold"/>
</dbReference>
<dbReference type="Gene3D" id="3.90.1580.10">
    <property type="entry name" value="paralog of FGE (formylglycine-generating enzyme)"/>
    <property type="match status" value="1"/>
</dbReference>
<dbReference type="RefSeq" id="WP_407032727.1">
    <property type="nucleotide sequence ID" value="NZ_JAQGEF010000029.1"/>
</dbReference>
<comment type="caution">
    <text evidence="2">The sequence shown here is derived from an EMBL/GenBank/DDBJ whole genome shotgun (WGS) entry which is preliminary data.</text>
</comment>
<organism evidence="2 3">
    <name type="scientific">Polluticaenibacter yanchengensis</name>
    <dbReference type="NCBI Taxonomy" id="3014562"/>
    <lineage>
        <taxon>Bacteria</taxon>
        <taxon>Pseudomonadati</taxon>
        <taxon>Bacteroidota</taxon>
        <taxon>Chitinophagia</taxon>
        <taxon>Chitinophagales</taxon>
        <taxon>Chitinophagaceae</taxon>
        <taxon>Polluticaenibacter</taxon>
    </lineage>
</organism>
<keyword evidence="3" id="KW-1185">Reference proteome</keyword>
<name>A0ABT4UNJ5_9BACT</name>
<dbReference type="Pfam" id="PF03781">
    <property type="entry name" value="FGE-sulfatase"/>
    <property type="match status" value="1"/>
</dbReference>
<feature type="domain" description="Sulfatase-modifying factor enzyme-like" evidence="1">
    <location>
        <begin position="60"/>
        <end position="215"/>
    </location>
</feature>
<dbReference type="Proteomes" id="UP001210231">
    <property type="component" value="Unassembled WGS sequence"/>
</dbReference>
<proteinExistence type="predicted"/>